<dbReference type="AlphaFoldDB" id="A0AAV2QZT2"/>
<protein>
    <submittedName>
        <fullName evidence="2">Uncharacterized protein</fullName>
    </submittedName>
</protein>
<name>A0AAV2QZT2_MEGNR</name>
<feature type="region of interest" description="Disordered" evidence="1">
    <location>
        <begin position="1"/>
        <end position="29"/>
    </location>
</feature>
<accession>A0AAV2QZT2</accession>
<evidence type="ECO:0000313" key="3">
    <source>
        <dbReference type="Proteomes" id="UP001497623"/>
    </source>
</evidence>
<reference evidence="2 3" key="1">
    <citation type="submission" date="2024-05" db="EMBL/GenBank/DDBJ databases">
        <authorList>
            <person name="Wallberg A."/>
        </authorList>
    </citation>
    <scope>NUCLEOTIDE SEQUENCE [LARGE SCALE GENOMIC DNA]</scope>
</reference>
<organism evidence="2 3">
    <name type="scientific">Meganyctiphanes norvegica</name>
    <name type="common">Northern krill</name>
    <name type="synonym">Thysanopoda norvegica</name>
    <dbReference type="NCBI Taxonomy" id="48144"/>
    <lineage>
        <taxon>Eukaryota</taxon>
        <taxon>Metazoa</taxon>
        <taxon>Ecdysozoa</taxon>
        <taxon>Arthropoda</taxon>
        <taxon>Crustacea</taxon>
        <taxon>Multicrustacea</taxon>
        <taxon>Malacostraca</taxon>
        <taxon>Eumalacostraca</taxon>
        <taxon>Eucarida</taxon>
        <taxon>Euphausiacea</taxon>
        <taxon>Euphausiidae</taxon>
        <taxon>Meganyctiphanes</taxon>
    </lineage>
</organism>
<comment type="caution">
    <text evidence="2">The sequence shown here is derived from an EMBL/GenBank/DDBJ whole genome shotgun (WGS) entry which is preliminary data.</text>
</comment>
<evidence type="ECO:0000256" key="1">
    <source>
        <dbReference type="SAM" id="MobiDB-lite"/>
    </source>
</evidence>
<dbReference type="Proteomes" id="UP001497623">
    <property type="component" value="Unassembled WGS sequence"/>
</dbReference>
<keyword evidence="3" id="KW-1185">Reference proteome</keyword>
<evidence type="ECO:0000313" key="2">
    <source>
        <dbReference type="EMBL" id="CAL4105557.1"/>
    </source>
</evidence>
<gene>
    <name evidence="2" type="ORF">MNOR_LOCUS18119</name>
</gene>
<proteinExistence type="predicted"/>
<feature type="non-terminal residue" evidence="2">
    <location>
        <position position="175"/>
    </location>
</feature>
<sequence length="175" mass="19897">MEEPKKIQPEDPKDPTHFEMDNHGFKGDAHTYEPDEIKNGETVDHSELLDSDARYTMTAPNAKKTSIVRKRRMSNVTHQVMLKGLIFTNFSTSFIQKKNVEKVCPIIIGVISLCLMILDQGTDTKTSYDICNIQCKCLWSLVKEDEAGIKECNRLNIPLTKDGQCFREKCEKPGS</sequence>
<dbReference type="EMBL" id="CAXKWB010012803">
    <property type="protein sequence ID" value="CAL4105557.1"/>
    <property type="molecule type" value="Genomic_DNA"/>
</dbReference>